<reference evidence="4 5" key="1">
    <citation type="submission" date="2008-07" db="EMBL/GenBank/DDBJ databases">
        <title>Complete sequence of Geobacter bemidjiensis BEM.</title>
        <authorList>
            <consortium name="US DOE Joint Genome Institute"/>
            <person name="Lucas S."/>
            <person name="Copeland A."/>
            <person name="Lapidus A."/>
            <person name="Glavina del Rio T."/>
            <person name="Dalin E."/>
            <person name="Tice H."/>
            <person name="Bruce D."/>
            <person name="Goodwin L."/>
            <person name="Pitluck S."/>
            <person name="Kiss H."/>
            <person name="Brettin T."/>
            <person name="Detter J.C."/>
            <person name="Han C."/>
            <person name="Kuske C.R."/>
            <person name="Schmutz J."/>
            <person name="Larimer F."/>
            <person name="Land M."/>
            <person name="Hauser L."/>
            <person name="Kyrpides N."/>
            <person name="Lykidis A."/>
            <person name="Lovley D."/>
            <person name="Richardson P."/>
        </authorList>
    </citation>
    <scope>NUCLEOTIDE SEQUENCE [LARGE SCALE GENOMIC DNA]</scope>
    <source>
        <strain evidence="5">ATCC BAA-1014 / DSM 16622 / JCM 12645 / Bem</strain>
    </source>
</reference>
<proteinExistence type="predicted"/>
<name>B5ECL1_CITBB</name>
<gene>
    <name evidence="4" type="primary">acpH</name>
    <name evidence="4" type="ordered locus">Gbem_2033</name>
</gene>
<evidence type="ECO:0000256" key="2">
    <source>
        <dbReference type="ARBA" id="ARBA00022801"/>
    </source>
</evidence>
<dbReference type="RefSeq" id="WP_012530467.1">
    <property type="nucleotide sequence ID" value="NC_011146.1"/>
</dbReference>
<evidence type="ECO:0000313" key="5">
    <source>
        <dbReference type="Proteomes" id="UP000008825"/>
    </source>
</evidence>
<dbReference type="EMBL" id="CP001124">
    <property type="protein sequence ID" value="ACH39046.1"/>
    <property type="molecule type" value="Genomic_DNA"/>
</dbReference>
<protein>
    <submittedName>
        <fullName evidence="4">Acyl carrier protein phosphodiesterase, putative</fullName>
    </submittedName>
</protein>
<dbReference type="PANTHER" id="PTHR38764">
    <property type="entry name" value="ACYL CARRIER PROTEIN PHOSPHODIESTERASE"/>
    <property type="match status" value="1"/>
</dbReference>
<evidence type="ECO:0000313" key="4">
    <source>
        <dbReference type="EMBL" id="ACH39046.1"/>
    </source>
</evidence>
<keyword evidence="5" id="KW-1185">Reference proteome</keyword>
<evidence type="ECO:0000256" key="3">
    <source>
        <dbReference type="ARBA" id="ARBA00023098"/>
    </source>
</evidence>
<keyword evidence="3" id="KW-0443">Lipid metabolism</keyword>
<keyword evidence="1" id="KW-0444">Lipid biosynthesis</keyword>
<dbReference type="PANTHER" id="PTHR38764:SF1">
    <property type="entry name" value="ACYL CARRIER PROTEIN PHOSPHODIESTERASE"/>
    <property type="match status" value="1"/>
</dbReference>
<keyword evidence="2" id="KW-0378">Hydrolase</keyword>
<dbReference type="HOGENOM" id="CLU_099370_1_1_7"/>
<dbReference type="Pfam" id="PF04336">
    <property type="entry name" value="ACP_PD"/>
    <property type="match status" value="1"/>
</dbReference>
<dbReference type="PIRSF" id="PIRSF011489">
    <property type="entry name" value="DUF479"/>
    <property type="match status" value="1"/>
</dbReference>
<dbReference type="STRING" id="404380.Gbem_2033"/>
<dbReference type="eggNOG" id="COG3124">
    <property type="taxonomic scope" value="Bacteria"/>
</dbReference>
<dbReference type="OrthoDB" id="8442777at2"/>
<dbReference type="Proteomes" id="UP000008825">
    <property type="component" value="Chromosome"/>
</dbReference>
<organism evidence="4 5">
    <name type="scientific">Citrifermentans bemidjiense (strain ATCC BAA-1014 / DSM 16622 / JCM 12645 / Bem)</name>
    <name type="common">Geobacter bemidjiensis</name>
    <dbReference type="NCBI Taxonomy" id="404380"/>
    <lineage>
        <taxon>Bacteria</taxon>
        <taxon>Pseudomonadati</taxon>
        <taxon>Thermodesulfobacteriota</taxon>
        <taxon>Desulfuromonadia</taxon>
        <taxon>Geobacterales</taxon>
        <taxon>Geobacteraceae</taxon>
        <taxon>Citrifermentans</taxon>
    </lineage>
</organism>
<dbReference type="GO" id="GO:0008770">
    <property type="term" value="F:[acyl-carrier-protein] phosphodiesterase activity"/>
    <property type="evidence" value="ECO:0007669"/>
    <property type="project" value="InterPro"/>
</dbReference>
<dbReference type="InterPro" id="IPR007431">
    <property type="entry name" value="ACP_PD"/>
</dbReference>
<evidence type="ECO:0000256" key="1">
    <source>
        <dbReference type="ARBA" id="ARBA00022516"/>
    </source>
</evidence>
<reference evidence="4 5" key="2">
    <citation type="journal article" date="2010" name="BMC Genomics">
        <title>The genome of Geobacter bemidjiensis, exemplar for the subsurface clade of Geobacter species that predominate in Fe(III)-reducing subsurface environments.</title>
        <authorList>
            <person name="Aklujkar M."/>
            <person name="Young N.D."/>
            <person name="Holmes D."/>
            <person name="Chavan M."/>
            <person name="Risso C."/>
            <person name="Kiss H.E."/>
            <person name="Han C.S."/>
            <person name="Land M.L."/>
            <person name="Lovley D.R."/>
        </authorList>
    </citation>
    <scope>NUCLEOTIDE SEQUENCE [LARGE SCALE GENOMIC DNA]</scope>
    <source>
        <strain evidence="5">ATCC BAA-1014 / DSM 16622 / JCM 12645 / Bem</strain>
    </source>
</reference>
<dbReference type="GO" id="GO:0006633">
    <property type="term" value="P:fatty acid biosynthetic process"/>
    <property type="evidence" value="ECO:0007669"/>
    <property type="project" value="InterPro"/>
</dbReference>
<dbReference type="AlphaFoldDB" id="B5ECL1"/>
<sequence length="196" mass="22582">MNYLFHLYLSGDDPGILTGNFMGDFVKGPLDGRFPPSLTRGIQLHRRIDSFAQNDPHFTRSRQTLSPHFGLYRGILVDLYYDHFLATNWESLTEEPLPRFLKRARHAVEGNRRHLPERLQDLVPVIFENMIPSYLSVEGVGKALARMSRRIARQNPLAEGGEELTRHYFSLQEDFRSFLPTVRAYAEEIRSAVPPA</sequence>
<dbReference type="KEGG" id="gbm:Gbem_2033"/>
<accession>B5ECL1</accession>